<organism evidence="2">
    <name type="scientific">Arundo donax</name>
    <name type="common">Giant reed</name>
    <name type="synonym">Donax arundinaceus</name>
    <dbReference type="NCBI Taxonomy" id="35708"/>
    <lineage>
        <taxon>Eukaryota</taxon>
        <taxon>Viridiplantae</taxon>
        <taxon>Streptophyta</taxon>
        <taxon>Embryophyta</taxon>
        <taxon>Tracheophyta</taxon>
        <taxon>Spermatophyta</taxon>
        <taxon>Magnoliopsida</taxon>
        <taxon>Liliopsida</taxon>
        <taxon>Poales</taxon>
        <taxon>Poaceae</taxon>
        <taxon>PACMAD clade</taxon>
        <taxon>Arundinoideae</taxon>
        <taxon>Arundineae</taxon>
        <taxon>Arundo</taxon>
    </lineage>
</organism>
<keyword evidence="1" id="KW-0812">Transmembrane</keyword>
<evidence type="ECO:0000256" key="1">
    <source>
        <dbReference type="SAM" id="Phobius"/>
    </source>
</evidence>
<name>A0A0A9G6F5_ARUDO</name>
<reference evidence="2" key="1">
    <citation type="submission" date="2014-09" db="EMBL/GenBank/DDBJ databases">
        <authorList>
            <person name="Magalhaes I.L.F."/>
            <person name="Oliveira U."/>
            <person name="Santos F.R."/>
            <person name="Vidigal T.H.D.A."/>
            <person name="Brescovit A.D."/>
            <person name="Santos A.J."/>
        </authorList>
    </citation>
    <scope>NUCLEOTIDE SEQUENCE</scope>
    <source>
        <tissue evidence="2">Shoot tissue taken approximately 20 cm above the soil surface</tissue>
    </source>
</reference>
<reference evidence="2" key="2">
    <citation type="journal article" date="2015" name="Data Brief">
        <title>Shoot transcriptome of the giant reed, Arundo donax.</title>
        <authorList>
            <person name="Barrero R.A."/>
            <person name="Guerrero F.D."/>
            <person name="Moolhuijzen P."/>
            <person name="Goolsby J.A."/>
            <person name="Tidwell J."/>
            <person name="Bellgard S.E."/>
            <person name="Bellgard M.I."/>
        </authorList>
    </citation>
    <scope>NUCLEOTIDE SEQUENCE</scope>
    <source>
        <tissue evidence="2">Shoot tissue taken approximately 20 cm above the soil surface</tissue>
    </source>
</reference>
<evidence type="ECO:0000313" key="2">
    <source>
        <dbReference type="EMBL" id="JAE16268.1"/>
    </source>
</evidence>
<dbReference type="AlphaFoldDB" id="A0A0A9G6F5"/>
<proteinExistence type="predicted"/>
<dbReference type="EMBL" id="GBRH01181628">
    <property type="protein sequence ID" value="JAE16268.1"/>
    <property type="molecule type" value="Transcribed_RNA"/>
</dbReference>
<sequence>MICCFNSIKKRRVKLRLILVLIKLSLGFLSQIMLKF</sequence>
<feature type="transmembrane region" description="Helical" evidence="1">
    <location>
        <begin position="15"/>
        <end position="34"/>
    </location>
</feature>
<protein>
    <submittedName>
        <fullName evidence="2">Uncharacterized protein</fullName>
    </submittedName>
</protein>
<keyword evidence="1" id="KW-0472">Membrane</keyword>
<accession>A0A0A9G6F5</accession>
<keyword evidence="1" id="KW-1133">Transmembrane helix</keyword>